<proteinExistence type="predicted"/>
<reference evidence="2" key="1">
    <citation type="submission" date="2014-11" db="EMBL/GenBank/DDBJ databases">
        <authorList>
            <person name="Amaro Gonzalez C."/>
        </authorList>
    </citation>
    <scope>NUCLEOTIDE SEQUENCE</scope>
</reference>
<evidence type="ECO:0000256" key="1">
    <source>
        <dbReference type="SAM" id="Phobius"/>
    </source>
</evidence>
<feature type="transmembrane region" description="Helical" evidence="1">
    <location>
        <begin position="6"/>
        <end position="28"/>
    </location>
</feature>
<protein>
    <submittedName>
        <fullName evidence="2">Uncharacterized protein</fullName>
    </submittedName>
</protein>
<keyword evidence="1" id="KW-0812">Transmembrane</keyword>
<sequence>MWGLLFARPVLLTPTYFHFLVCTMLISFRLRKRDVPVF</sequence>
<accession>A0A0E9SMQ2</accession>
<name>A0A0E9SMQ2_ANGAN</name>
<dbReference type="EMBL" id="GBXM01066065">
    <property type="protein sequence ID" value="JAH42512.1"/>
    <property type="molecule type" value="Transcribed_RNA"/>
</dbReference>
<evidence type="ECO:0000313" key="2">
    <source>
        <dbReference type="EMBL" id="JAH42512.1"/>
    </source>
</evidence>
<dbReference type="AlphaFoldDB" id="A0A0E9SMQ2"/>
<keyword evidence="1" id="KW-1133">Transmembrane helix</keyword>
<reference evidence="2" key="2">
    <citation type="journal article" date="2015" name="Fish Shellfish Immunol.">
        <title>Early steps in the European eel (Anguilla anguilla)-Vibrio vulnificus interaction in the gills: Role of the RtxA13 toxin.</title>
        <authorList>
            <person name="Callol A."/>
            <person name="Pajuelo D."/>
            <person name="Ebbesson L."/>
            <person name="Teles M."/>
            <person name="MacKenzie S."/>
            <person name="Amaro C."/>
        </authorList>
    </citation>
    <scope>NUCLEOTIDE SEQUENCE</scope>
</reference>
<keyword evidence="1" id="KW-0472">Membrane</keyword>
<organism evidence="2">
    <name type="scientific">Anguilla anguilla</name>
    <name type="common">European freshwater eel</name>
    <name type="synonym">Muraena anguilla</name>
    <dbReference type="NCBI Taxonomy" id="7936"/>
    <lineage>
        <taxon>Eukaryota</taxon>
        <taxon>Metazoa</taxon>
        <taxon>Chordata</taxon>
        <taxon>Craniata</taxon>
        <taxon>Vertebrata</taxon>
        <taxon>Euteleostomi</taxon>
        <taxon>Actinopterygii</taxon>
        <taxon>Neopterygii</taxon>
        <taxon>Teleostei</taxon>
        <taxon>Anguilliformes</taxon>
        <taxon>Anguillidae</taxon>
        <taxon>Anguilla</taxon>
    </lineage>
</organism>